<evidence type="ECO:0000256" key="2">
    <source>
        <dbReference type="SAM" id="MobiDB-lite"/>
    </source>
</evidence>
<feature type="compositionally biased region" description="Acidic residues" evidence="2">
    <location>
        <begin position="321"/>
        <end position="331"/>
    </location>
</feature>
<feature type="coiled-coil region" evidence="1">
    <location>
        <begin position="91"/>
        <end position="164"/>
    </location>
</feature>
<organism evidence="3">
    <name type="scientific">Daphnia magna</name>
    <dbReference type="NCBI Taxonomy" id="35525"/>
    <lineage>
        <taxon>Eukaryota</taxon>
        <taxon>Metazoa</taxon>
        <taxon>Ecdysozoa</taxon>
        <taxon>Arthropoda</taxon>
        <taxon>Crustacea</taxon>
        <taxon>Branchiopoda</taxon>
        <taxon>Diplostraca</taxon>
        <taxon>Cladocera</taxon>
        <taxon>Anomopoda</taxon>
        <taxon>Daphniidae</taxon>
        <taxon>Daphnia</taxon>
    </lineage>
</organism>
<feature type="compositionally biased region" description="Polar residues" evidence="2">
    <location>
        <begin position="412"/>
        <end position="427"/>
    </location>
</feature>
<feature type="region of interest" description="Disordered" evidence="2">
    <location>
        <begin position="167"/>
        <end position="187"/>
    </location>
</feature>
<dbReference type="AlphaFoldDB" id="A0A0P6ELA4"/>
<feature type="compositionally biased region" description="Low complexity" evidence="2">
    <location>
        <begin position="174"/>
        <end position="187"/>
    </location>
</feature>
<dbReference type="EMBL" id="GDIQ01062054">
    <property type="protein sequence ID" value="JAN32683.1"/>
    <property type="molecule type" value="Transcribed_RNA"/>
</dbReference>
<feature type="compositionally biased region" description="Basic and acidic residues" evidence="2">
    <location>
        <begin position="379"/>
        <end position="396"/>
    </location>
</feature>
<feature type="compositionally biased region" description="Basic and acidic residues" evidence="2">
    <location>
        <begin position="7"/>
        <end position="20"/>
    </location>
</feature>
<name>A0A0P6ELA4_9CRUS</name>
<evidence type="ECO:0000256" key="1">
    <source>
        <dbReference type="SAM" id="Coils"/>
    </source>
</evidence>
<evidence type="ECO:0000313" key="3">
    <source>
        <dbReference type="EMBL" id="JAN32683.1"/>
    </source>
</evidence>
<sequence length="427" mass="48694">MDDLNEDADKSAFCGDKRDEDGEEDDVDIYQDLQEEITIKESDANSNVIERFNKLCSPRKRTRVDFSAEEASDEDVDLYGDLNTFENQLVAEELQAKVESLEQKCSNLDSQNTELKNELDKVNKLNLALRRNISSIFKTAKAELERKDRQLKELQRAHDALIFRRGAGNNQMLPPISSNPPTDTSTPTSNININTPSSSKASMLNPDYMTNPSQSTTIPRCFVLKKDQVKGNIVTIENETECTFHMGKVTVSFTTENADFKKRRLQRLANAASGKAFAKQDLKNANQNVNGEQPRQQEDSNQGLPKLLAEKASLLDELASTDENLEEGEFTEEMKGEENPKLNKSRETYRRKDNFNPRHRSRSSSRSRSPVNNKRKRSSSSERHFLRNTRPNERGPPKRMIKPRSPAKNSRYRNTGNSHFNSRSSRR</sequence>
<feature type="compositionally biased region" description="Basic and acidic residues" evidence="2">
    <location>
        <begin position="332"/>
        <end position="356"/>
    </location>
</feature>
<dbReference type="RefSeq" id="XP_032784922.2">
    <property type="nucleotide sequence ID" value="XM_032929031.2"/>
</dbReference>
<reference evidence="3" key="1">
    <citation type="submission" date="2015-10" db="EMBL/GenBank/DDBJ databases">
        <title>EvidentialGene: Evidence-directed Construction of Complete mRNA Transcriptomes without Genomes.</title>
        <authorList>
            <person name="Gilbert D.G."/>
        </authorList>
    </citation>
    <scope>NUCLEOTIDE SEQUENCE</scope>
</reference>
<dbReference type="EMBL" id="GDIQ01034975">
    <property type="protein sequence ID" value="JAN59762.1"/>
    <property type="molecule type" value="Transcribed_RNA"/>
</dbReference>
<feature type="region of interest" description="Disordered" evidence="2">
    <location>
        <begin position="321"/>
        <end position="427"/>
    </location>
</feature>
<dbReference type="KEGG" id="dmk:116922669"/>
<protein>
    <submittedName>
        <fullName evidence="3">MAL13P1.304-like protein</fullName>
    </submittedName>
</protein>
<dbReference type="GeneID" id="116922669"/>
<feature type="region of interest" description="Disordered" evidence="2">
    <location>
        <begin position="1"/>
        <end position="25"/>
    </location>
</feature>
<keyword evidence="1" id="KW-0175">Coiled coil</keyword>
<proteinExistence type="predicted"/>
<dbReference type="OrthoDB" id="1938039at2759"/>
<accession>A0A0P6ELA4</accession>